<dbReference type="Pfam" id="PF00059">
    <property type="entry name" value="Lectin_C"/>
    <property type="match status" value="1"/>
</dbReference>
<sequence length="120" mass="14056">MTRKVHYFNNSEYIFVKDKVSWYAAEHSCTKWDGHLVSINSEAENDFVKKLHKNVVWIGLNDLQNEGEFINTDGTKLNYCNWKIGAPDNKEHNENCVEHDSSGRMNDVFCFMARSYVCKR</sequence>
<evidence type="ECO:0000313" key="2">
    <source>
        <dbReference type="Proteomes" id="UP000038045"/>
    </source>
</evidence>
<dbReference type="InterPro" id="IPR050111">
    <property type="entry name" value="C-type_lectin/snaclec_domain"/>
</dbReference>
<dbReference type="STRING" id="131310.A0A0N5A1P4"/>
<dbReference type="SMART" id="SM00034">
    <property type="entry name" value="CLECT"/>
    <property type="match status" value="1"/>
</dbReference>
<dbReference type="WBParaSite" id="PTRK_0001554300.1">
    <property type="protein sequence ID" value="PTRK_0001554300.1"/>
    <property type="gene ID" value="PTRK_0001554300"/>
</dbReference>
<evidence type="ECO:0000313" key="3">
    <source>
        <dbReference type="WBParaSite" id="PTRK_0001554300.1"/>
    </source>
</evidence>
<dbReference type="InterPro" id="IPR016187">
    <property type="entry name" value="CTDL_fold"/>
</dbReference>
<dbReference type="Gene3D" id="3.10.100.10">
    <property type="entry name" value="Mannose-Binding Protein A, subunit A"/>
    <property type="match status" value="1"/>
</dbReference>
<keyword evidence="2" id="KW-1185">Reference proteome</keyword>
<reference evidence="3" key="1">
    <citation type="submission" date="2017-02" db="UniProtKB">
        <authorList>
            <consortium name="WormBaseParasite"/>
        </authorList>
    </citation>
    <scope>IDENTIFICATION</scope>
</reference>
<dbReference type="InterPro" id="IPR016186">
    <property type="entry name" value="C-type_lectin-like/link_sf"/>
</dbReference>
<dbReference type="PANTHER" id="PTHR22803">
    <property type="entry name" value="MANNOSE, PHOSPHOLIPASE, LECTIN RECEPTOR RELATED"/>
    <property type="match status" value="1"/>
</dbReference>
<feature type="domain" description="C-type lectin" evidence="1">
    <location>
        <begin position="8"/>
        <end position="119"/>
    </location>
</feature>
<name>A0A0N5A1P4_PARTI</name>
<dbReference type="InterPro" id="IPR001304">
    <property type="entry name" value="C-type_lectin-like"/>
</dbReference>
<dbReference type="Proteomes" id="UP000038045">
    <property type="component" value="Unplaced"/>
</dbReference>
<dbReference type="SUPFAM" id="SSF56436">
    <property type="entry name" value="C-type lectin-like"/>
    <property type="match status" value="1"/>
</dbReference>
<proteinExistence type="predicted"/>
<organism evidence="2 3">
    <name type="scientific">Parastrongyloides trichosuri</name>
    <name type="common">Possum-specific nematode worm</name>
    <dbReference type="NCBI Taxonomy" id="131310"/>
    <lineage>
        <taxon>Eukaryota</taxon>
        <taxon>Metazoa</taxon>
        <taxon>Ecdysozoa</taxon>
        <taxon>Nematoda</taxon>
        <taxon>Chromadorea</taxon>
        <taxon>Rhabditida</taxon>
        <taxon>Tylenchina</taxon>
        <taxon>Panagrolaimomorpha</taxon>
        <taxon>Strongyloidoidea</taxon>
        <taxon>Strongyloididae</taxon>
        <taxon>Parastrongyloides</taxon>
    </lineage>
</organism>
<protein>
    <submittedName>
        <fullName evidence="3">C-type lectin domain-containing protein</fullName>
    </submittedName>
</protein>
<evidence type="ECO:0000259" key="1">
    <source>
        <dbReference type="PROSITE" id="PS50041"/>
    </source>
</evidence>
<accession>A0A0N5A1P4</accession>
<dbReference type="AlphaFoldDB" id="A0A0N5A1P4"/>
<dbReference type="PROSITE" id="PS50041">
    <property type="entry name" value="C_TYPE_LECTIN_2"/>
    <property type="match status" value="1"/>
</dbReference>